<evidence type="ECO:0000256" key="3">
    <source>
        <dbReference type="ARBA" id="ARBA00023002"/>
    </source>
</evidence>
<dbReference type="InterPro" id="IPR052178">
    <property type="entry name" value="Sec_Metab_Biosynth_SDR"/>
</dbReference>
<evidence type="ECO:0000256" key="2">
    <source>
        <dbReference type="ARBA" id="ARBA00022857"/>
    </source>
</evidence>
<dbReference type="Gene3D" id="3.40.50.720">
    <property type="entry name" value="NAD(P)-binding Rossmann-like Domain"/>
    <property type="match status" value="1"/>
</dbReference>
<dbReference type="EMBL" id="JAVRRL010000025">
    <property type="protein sequence ID" value="KAK5113238.1"/>
    <property type="molecule type" value="Genomic_DNA"/>
</dbReference>
<dbReference type="PRINTS" id="PR00081">
    <property type="entry name" value="GDHRDH"/>
</dbReference>
<dbReference type="GO" id="GO:0016491">
    <property type="term" value="F:oxidoreductase activity"/>
    <property type="evidence" value="ECO:0007669"/>
    <property type="project" value="UniProtKB-KW"/>
</dbReference>
<dbReference type="PROSITE" id="PS00061">
    <property type="entry name" value="ADH_SHORT"/>
    <property type="match status" value="1"/>
</dbReference>
<name>A0AAN7YRP8_9PEZI</name>
<comment type="caution">
    <text evidence="5">The sequence shown here is derived from an EMBL/GenBank/DDBJ whole genome shotgun (WGS) entry which is preliminary data.</text>
</comment>
<dbReference type="Proteomes" id="UP001310890">
    <property type="component" value="Unassembled WGS sequence"/>
</dbReference>
<dbReference type="AlphaFoldDB" id="A0AAN7YRP8"/>
<evidence type="ECO:0000256" key="1">
    <source>
        <dbReference type="ARBA" id="ARBA00006484"/>
    </source>
</evidence>
<evidence type="ECO:0000256" key="4">
    <source>
        <dbReference type="RuleBase" id="RU000363"/>
    </source>
</evidence>
<reference evidence="5" key="1">
    <citation type="submission" date="2023-08" db="EMBL/GenBank/DDBJ databases">
        <title>Black Yeasts Isolated from many extreme environments.</title>
        <authorList>
            <person name="Coleine C."/>
            <person name="Stajich J.E."/>
            <person name="Selbmann L."/>
        </authorList>
    </citation>
    <scope>NUCLEOTIDE SEQUENCE</scope>
    <source>
        <strain evidence="5">CCFEE 5401</strain>
    </source>
</reference>
<accession>A0AAN7YRP8</accession>
<dbReference type="PANTHER" id="PTHR43618">
    <property type="entry name" value="7-ALPHA-HYDROXYSTEROID DEHYDROGENASE"/>
    <property type="match status" value="1"/>
</dbReference>
<gene>
    <name evidence="5" type="ORF">LTR62_003574</name>
</gene>
<dbReference type="InterPro" id="IPR020904">
    <property type="entry name" value="Sc_DH/Rdtase_CS"/>
</dbReference>
<evidence type="ECO:0008006" key="7">
    <source>
        <dbReference type="Google" id="ProtNLM"/>
    </source>
</evidence>
<sequence length="263" mass="27878">MNNLFNVQGRIALVTGGSSGIGFMIAKGLVLAGAKVYICALGSDPISSAVEELNALGGGSAEGFSADLATKAGIALVAEYITARESHLDILISNAGIRRDPQQRCDVLTASLDELQASMWSHREEDWELSFRVNTTAHYFLSVALLKLLHAAAHLDLGDGVKGSDVGRGVVVVTSSCASMHNCTNVDLSSYATSKAATDHLVAILASKFARWYVRVNAINPGFVPSNMNPVGQEGNMFANLFDKVPARRAGKYEDLAGTVLHI</sequence>
<evidence type="ECO:0000313" key="6">
    <source>
        <dbReference type="Proteomes" id="UP001310890"/>
    </source>
</evidence>
<protein>
    <recommendedName>
        <fullName evidence="7">NAD(P)-binding protein</fullName>
    </recommendedName>
</protein>
<dbReference type="InterPro" id="IPR002347">
    <property type="entry name" value="SDR_fam"/>
</dbReference>
<dbReference type="CDD" id="cd05233">
    <property type="entry name" value="SDR_c"/>
    <property type="match status" value="1"/>
</dbReference>
<organism evidence="5 6">
    <name type="scientific">Meristemomyces frigidus</name>
    <dbReference type="NCBI Taxonomy" id="1508187"/>
    <lineage>
        <taxon>Eukaryota</taxon>
        <taxon>Fungi</taxon>
        <taxon>Dikarya</taxon>
        <taxon>Ascomycota</taxon>
        <taxon>Pezizomycotina</taxon>
        <taxon>Dothideomycetes</taxon>
        <taxon>Dothideomycetidae</taxon>
        <taxon>Mycosphaerellales</taxon>
        <taxon>Teratosphaeriaceae</taxon>
        <taxon>Meristemomyces</taxon>
    </lineage>
</organism>
<dbReference type="InterPro" id="IPR036291">
    <property type="entry name" value="NAD(P)-bd_dom_sf"/>
</dbReference>
<dbReference type="PRINTS" id="PR00080">
    <property type="entry name" value="SDRFAMILY"/>
</dbReference>
<evidence type="ECO:0000313" key="5">
    <source>
        <dbReference type="EMBL" id="KAK5113238.1"/>
    </source>
</evidence>
<keyword evidence="3" id="KW-0560">Oxidoreductase</keyword>
<dbReference type="SUPFAM" id="SSF51735">
    <property type="entry name" value="NAD(P)-binding Rossmann-fold domains"/>
    <property type="match status" value="1"/>
</dbReference>
<comment type="similarity">
    <text evidence="1 4">Belongs to the short-chain dehydrogenases/reductases (SDR) family.</text>
</comment>
<dbReference type="Pfam" id="PF00106">
    <property type="entry name" value="adh_short"/>
    <property type="match status" value="1"/>
</dbReference>
<keyword evidence="2" id="KW-0521">NADP</keyword>
<proteinExistence type="inferred from homology"/>
<dbReference type="PANTHER" id="PTHR43618:SF4">
    <property type="entry name" value="SHORT CHAIN DEHYDROGENASE_REDUCTASE FAMILY (AFU_ORTHOLOGUE AFUA_7G04540)"/>
    <property type="match status" value="1"/>
</dbReference>